<proteinExistence type="predicted"/>
<dbReference type="AlphaFoldDB" id="A0A0X8VDZ4"/>
<keyword evidence="4" id="KW-1185">Reference proteome</keyword>
<reference evidence="3" key="4">
    <citation type="submission" date="2016-11" db="EMBL/GenBank/DDBJ databases">
        <authorList>
            <person name="Varghese N."/>
            <person name="Submissions S."/>
        </authorList>
    </citation>
    <scope>NUCLEOTIDE SEQUENCE</scope>
    <source>
        <strain evidence="3">DSM 1682</strain>
    </source>
</reference>
<feature type="transmembrane region" description="Helical" evidence="1">
    <location>
        <begin position="36"/>
        <end position="53"/>
    </location>
</feature>
<evidence type="ECO:0000313" key="2">
    <source>
        <dbReference type="EMBL" id="AMJ41995.1"/>
    </source>
</evidence>
<protein>
    <submittedName>
        <fullName evidence="3">Uncharacterized protein</fullName>
    </submittedName>
</protein>
<dbReference type="EMBL" id="FQUA01000014">
    <property type="protein sequence ID" value="SHF03319.1"/>
    <property type="molecule type" value="Genomic_DNA"/>
</dbReference>
<dbReference type="Proteomes" id="UP000184204">
    <property type="component" value="Unassembled WGS sequence"/>
</dbReference>
<reference evidence="4" key="2">
    <citation type="submission" date="2016-01" db="EMBL/GenBank/DDBJ databases">
        <authorList>
            <person name="Poehlein A."/>
            <person name="Schlien K."/>
            <person name="Gottschalk G."/>
            <person name="Buckel W."/>
            <person name="Daniel R."/>
        </authorList>
    </citation>
    <scope>NUCLEOTIDE SEQUENCE [LARGE SCALE GENOMIC DNA]</scope>
    <source>
        <strain evidence="4">X2</strain>
    </source>
</reference>
<evidence type="ECO:0000313" key="3">
    <source>
        <dbReference type="EMBL" id="SHF03319.1"/>
    </source>
</evidence>
<feature type="transmembrane region" description="Helical" evidence="1">
    <location>
        <begin position="12"/>
        <end position="30"/>
    </location>
</feature>
<dbReference type="KEGG" id="cpro:CPRO_24290"/>
<keyword evidence="1" id="KW-0472">Membrane</keyword>
<reference evidence="5" key="3">
    <citation type="submission" date="2016-11" db="EMBL/GenBank/DDBJ databases">
        <authorList>
            <person name="Jaros S."/>
            <person name="Januszkiewicz K."/>
            <person name="Wedrychowicz H."/>
        </authorList>
    </citation>
    <scope>NUCLEOTIDE SEQUENCE [LARGE SCALE GENOMIC DNA]</scope>
    <source>
        <strain evidence="5">DSM 1682</strain>
    </source>
</reference>
<evidence type="ECO:0000313" key="4">
    <source>
        <dbReference type="Proteomes" id="UP000068026"/>
    </source>
</evidence>
<evidence type="ECO:0000313" key="5">
    <source>
        <dbReference type="Proteomes" id="UP000184204"/>
    </source>
</evidence>
<gene>
    <name evidence="2" type="ORF">CPRO_24290</name>
    <name evidence="3" type="ORF">SAMN02745151_02563</name>
</gene>
<organism evidence="3 5">
    <name type="scientific">Anaerotignum propionicum DSM 1682</name>
    <dbReference type="NCBI Taxonomy" id="991789"/>
    <lineage>
        <taxon>Bacteria</taxon>
        <taxon>Bacillati</taxon>
        <taxon>Bacillota</taxon>
        <taxon>Clostridia</taxon>
        <taxon>Lachnospirales</taxon>
        <taxon>Anaerotignaceae</taxon>
        <taxon>Anaerotignum</taxon>
    </lineage>
</organism>
<evidence type="ECO:0000256" key="1">
    <source>
        <dbReference type="SAM" id="Phobius"/>
    </source>
</evidence>
<dbReference type="Proteomes" id="UP000068026">
    <property type="component" value="Chromosome"/>
</dbReference>
<dbReference type="EMBL" id="CP014223">
    <property type="protein sequence ID" value="AMJ41995.1"/>
    <property type="molecule type" value="Genomic_DNA"/>
</dbReference>
<keyword evidence="1" id="KW-0812">Transmembrane</keyword>
<name>A0A0X8VDZ4_ANAPI</name>
<accession>A0A0X8VDZ4</accession>
<sequence>MLKRPYARAYIVLYYLVIVIFCITFFIEGQSVLREILSWTLPVLWIAVLIIRLKYLRCPYCRKLTVEPQWSESGTQECINCGKVFEYDK</sequence>
<reference evidence="2 4" key="1">
    <citation type="journal article" date="2016" name="Genome Announc.">
        <title>Complete Genome Sequence of the Amino Acid-Fermenting Clostridium propionicum X2 (DSM 1682).</title>
        <authorList>
            <person name="Poehlein A."/>
            <person name="Schlien K."/>
            <person name="Chowdhury N.P."/>
            <person name="Gottschalk G."/>
            <person name="Buckel W."/>
            <person name="Daniel R."/>
        </authorList>
    </citation>
    <scope>NUCLEOTIDE SEQUENCE [LARGE SCALE GENOMIC DNA]</scope>
    <source>
        <strain evidence="2 4">X2</strain>
    </source>
</reference>
<keyword evidence="1" id="KW-1133">Transmembrane helix</keyword>